<keyword evidence="3" id="KW-0720">Serine protease</keyword>
<keyword evidence="1" id="KW-0645">Protease</keyword>
<dbReference type="InterPro" id="IPR023828">
    <property type="entry name" value="Peptidase_S8_Ser-AS"/>
</dbReference>
<dbReference type="Gene3D" id="2.120.10.70">
    <property type="entry name" value="Fucose-specific lectin"/>
    <property type="match status" value="1"/>
</dbReference>
<dbReference type="EMBL" id="BONZ01000050">
    <property type="protein sequence ID" value="GIH17113.1"/>
    <property type="molecule type" value="Genomic_DNA"/>
</dbReference>
<dbReference type="InterPro" id="IPR050819">
    <property type="entry name" value="Tripeptidyl-peptidase_I"/>
</dbReference>
<evidence type="ECO:0000313" key="8">
    <source>
        <dbReference type="Proteomes" id="UP000642748"/>
    </source>
</evidence>
<dbReference type="PANTHER" id="PTHR14218">
    <property type="entry name" value="PROTEASE S8 TRIPEPTIDYL PEPTIDASE I CLN2"/>
    <property type="match status" value="1"/>
</dbReference>
<evidence type="ECO:0000256" key="4">
    <source>
        <dbReference type="SAM" id="MobiDB-lite"/>
    </source>
</evidence>
<name>A0A8J3VT38_9ACTN</name>
<dbReference type="Gene3D" id="3.40.50.200">
    <property type="entry name" value="Peptidase S8/S53 domain"/>
    <property type="match status" value="1"/>
</dbReference>
<dbReference type="GO" id="GO:0004252">
    <property type="term" value="F:serine-type endopeptidase activity"/>
    <property type="evidence" value="ECO:0007669"/>
    <property type="project" value="InterPro"/>
</dbReference>
<dbReference type="Proteomes" id="UP000642748">
    <property type="component" value="Unassembled WGS sequence"/>
</dbReference>
<dbReference type="CDD" id="cd04056">
    <property type="entry name" value="Peptidases_S53"/>
    <property type="match status" value="1"/>
</dbReference>
<accession>A0A8J3VT38</accession>
<evidence type="ECO:0000259" key="6">
    <source>
        <dbReference type="PROSITE" id="PS51695"/>
    </source>
</evidence>
<comment type="caution">
    <text evidence="7">The sequence shown here is derived from an EMBL/GenBank/DDBJ whole genome shotgun (WGS) entry which is preliminary data.</text>
</comment>
<organism evidence="7 8">
    <name type="scientific">Rugosimonospora africana</name>
    <dbReference type="NCBI Taxonomy" id="556532"/>
    <lineage>
        <taxon>Bacteria</taxon>
        <taxon>Bacillati</taxon>
        <taxon>Actinomycetota</taxon>
        <taxon>Actinomycetes</taxon>
        <taxon>Micromonosporales</taxon>
        <taxon>Micromonosporaceae</taxon>
        <taxon>Rugosimonospora</taxon>
    </lineage>
</organism>
<dbReference type="PROSITE" id="PS51695">
    <property type="entry name" value="SEDOLISIN"/>
    <property type="match status" value="1"/>
</dbReference>
<dbReference type="GO" id="GO:0008240">
    <property type="term" value="F:tripeptidyl-peptidase activity"/>
    <property type="evidence" value="ECO:0007669"/>
    <property type="project" value="TreeGrafter"/>
</dbReference>
<keyword evidence="5" id="KW-0732">Signal</keyword>
<feature type="domain" description="Peptidase S53" evidence="6">
    <location>
        <begin position="95"/>
        <end position="427"/>
    </location>
</feature>
<dbReference type="GO" id="GO:0006508">
    <property type="term" value="P:proteolysis"/>
    <property type="evidence" value="ECO:0007669"/>
    <property type="project" value="UniProtKB-KW"/>
</dbReference>
<dbReference type="InterPro" id="IPR036852">
    <property type="entry name" value="Peptidase_S8/S53_dom_sf"/>
</dbReference>
<keyword evidence="8" id="KW-1185">Reference proteome</keyword>
<evidence type="ECO:0000256" key="5">
    <source>
        <dbReference type="SAM" id="SignalP"/>
    </source>
</evidence>
<dbReference type="PANTHER" id="PTHR14218:SF15">
    <property type="entry name" value="TRIPEPTIDYL-PEPTIDASE 1"/>
    <property type="match status" value="1"/>
</dbReference>
<sequence>MSLAAACVLATALMVVARPASAAPAAPPPAATPGTAARPAPPLPAPRGHRLAAPPHANVVRVCPPPKPGYAACQALRLDIPPVQGATPNGIVDEGWAPADLQAAYNLPSAYQGDGQTVAVVEDGDSPTAESDLATYRSFYGLPPCTTANGCFRKVNQEGKASPLPSQAVPDWAGESALDVDMVSAICPRCHILLVETDDQLDIDLAEGAYIATTLGAKFVSNSYGFPEEPGTDASLDAFYRQDGVVMTASTGDDGYGVSYPAASPNVISVGGTSLLKSTNARGWDEITWTLGGSGCSLYGAKPPWQHDTGCANRTTADVSAVADPYTGVSVRYPGGWGIFGGTSVSAPIVAAAYALAGAPPSSTSHPAQYPYLHPTMLNDVVGGTNSLGGCGTGNLAYLCTAGYGYDGPTGLGTPNGVGAFRAPGWSTVPGLIDGNANISVVASTAVSASTSYLFTVVPGSGVWMRRSVNGIWASSATKVDSTTAISYIAAATDATGAVHLLMSEPNNGVWERVYRNGTWSAAAQVDTNPSIGPIAATTDLAGAVDLFMTVPSSGVWTRTLTGTTWSGSTHLDTNGAITNLSAVCDITGAVHLFMTVPASGVWTRTLTGTTWSGSTHLDTNTTVTVTAAVRSTDGIVHLLTKRSNGVYDRLMHGSSSWDSTAVLADPNANVTSVAATPDSNGIVHLISRVAGIGVYDRVANPQ</sequence>
<feature type="region of interest" description="Disordered" evidence="4">
    <location>
        <begin position="23"/>
        <end position="51"/>
    </location>
</feature>
<keyword evidence="2" id="KW-0378">Hydrolase</keyword>
<evidence type="ECO:0000256" key="1">
    <source>
        <dbReference type="ARBA" id="ARBA00022670"/>
    </source>
</evidence>
<protein>
    <recommendedName>
        <fullName evidence="6">Peptidase S53 domain-containing protein</fullName>
    </recommendedName>
</protein>
<feature type="signal peptide" evidence="5">
    <location>
        <begin position="1"/>
        <end position="22"/>
    </location>
</feature>
<feature type="chain" id="PRO_5035311879" description="Peptidase S53 domain-containing protein" evidence="5">
    <location>
        <begin position="23"/>
        <end position="703"/>
    </location>
</feature>
<reference evidence="7" key="1">
    <citation type="submission" date="2021-01" db="EMBL/GenBank/DDBJ databases">
        <title>Whole genome shotgun sequence of Rugosimonospora africana NBRC 104875.</title>
        <authorList>
            <person name="Komaki H."/>
            <person name="Tamura T."/>
        </authorList>
    </citation>
    <scope>NUCLEOTIDE SEQUENCE</scope>
    <source>
        <strain evidence="7">NBRC 104875</strain>
    </source>
</reference>
<dbReference type="AlphaFoldDB" id="A0A8J3VT38"/>
<dbReference type="SUPFAM" id="SSF52743">
    <property type="entry name" value="Subtilisin-like"/>
    <property type="match status" value="1"/>
</dbReference>
<evidence type="ECO:0000256" key="3">
    <source>
        <dbReference type="ARBA" id="ARBA00022825"/>
    </source>
</evidence>
<evidence type="ECO:0000313" key="7">
    <source>
        <dbReference type="EMBL" id="GIH17113.1"/>
    </source>
</evidence>
<dbReference type="InterPro" id="IPR030400">
    <property type="entry name" value="Sedolisin_dom"/>
</dbReference>
<dbReference type="SUPFAM" id="SSF89372">
    <property type="entry name" value="Fucose-specific lectin"/>
    <property type="match status" value="1"/>
</dbReference>
<proteinExistence type="predicted"/>
<gene>
    <name evidence="7" type="ORF">Raf01_52850</name>
</gene>
<dbReference type="PROSITE" id="PS00138">
    <property type="entry name" value="SUBTILASE_SER"/>
    <property type="match status" value="1"/>
</dbReference>
<evidence type="ECO:0000256" key="2">
    <source>
        <dbReference type="ARBA" id="ARBA00022801"/>
    </source>
</evidence>